<evidence type="ECO:0000313" key="2">
    <source>
        <dbReference type="EMBL" id="MBD2615914.1"/>
    </source>
</evidence>
<dbReference type="SUPFAM" id="SSF52777">
    <property type="entry name" value="CoA-dependent acyltransferases"/>
    <property type="match status" value="2"/>
</dbReference>
<accession>A0ABR8HL15</accession>
<dbReference type="RefSeq" id="WP_185563716.1">
    <property type="nucleotide sequence ID" value="NZ_JACJTC010000034.1"/>
</dbReference>
<dbReference type="Gene3D" id="3.30.559.30">
    <property type="entry name" value="Nonribosomal peptide synthetase, condensation domain"/>
    <property type="match status" value="1"/>
</dbReference>
<name>A0ABR8HL15_NOSPU</name>
<keyword evidence="3" id="KW-1185">Reference proteome</keyword>
<proteinExistence type="predicted"/>
<dbReference type="Pfam" id="PF00668">
    <property type="entry name" value="Condensation"/>
    <property type="match status" value="1"/>
</dbReference>
<feature type="domain" description="Condensation" evidence="1">
    <location>
        <begin position="7"/>
        <end position="447"/>
    </location>
</feature>
<dbReference type="CDD" id="cd19543">
    <property type="entry name" value="DCL_NRPS"/>
    <property type="match status" value="1"/>
</dbReference>
<dbReference type="Proteomes" id="UP000606396">
    <property type="component" value="Unassembled WGS sequence"/>
</dbReference>
<dbReference type="EMBL" id="JACJTC010000034">
    <property type="protein sequence ID" value="MBD2615914.1"/>
    <property type="molecule type" value="Genomic_DNA"/>
</dbReference>
<comment type="caution">
    <text evidence="2">The sequence shown here is derived from an EMBL/GenBank/DDBJ whole genome shotgun (WGS) entry which is preliminary data.</text>
</comment>
<reference evidence="2 3" key="1">
    <citation type="journal article" date="2020" name="ISME J.">
        <title>Comparative genomics reveals insights into cyanobacterial evolution and habitat adaptation.</title>
        <authorList>
            <person name="Chen M.Y."/>
            <person name="Teng W.K."/>
            <person name="Zhao L."/>
            <person name="Hu C.X."/>
            <person name="Zhou Y.K."/>
            <person name="Han B.P."/>
            <person name="Song L.R."/>
            <person name="Shu W.S."/>
        </authorList>
    </citation>
    <scope>NUCLEOTIDE SEQUENCE [LARGE SCALE GENOMIC DNA]</scope>
    <source>
        <strain evidence="2 3">FACHB-252</strain>
    </source>
</reference>
<protein>
    <recommendedName>
        <fullName evidence="1">Condensation domain-containing protein</fullName>
    </recommendedName>
</protein>
<evidence type="ECO:0000313" key="3">
    <source>
        <dbReference type="Proteomes" id="UP000606396"/>
    </source>
</evidence>
<evidence type="ECO:0000259" key="1">
    <source>
        <dbReference type="Pfam" id="PF00668"/>
    </source>
</evidence>
<dbReference type="Gene3D" id="3.30.559.10">
    <property type="entry name" value="Chloramphenicol acetyltransferase-like domain"/>
    <property type="match status" value="1"/>
</dbReference>
<dbReference type="InterPro" id="IPR001242">
    <property type="entry name" value="Condensation_dom"/>
</dbReference>
<gene>
    <name evidence="2" type="ORF">H6G94_32490</name>
</gene>
<organism evidence="2 3">
    <name type="scientific">Nostoc punctiforme FACHB-252</name>
    <dbReference type="NCBI Taxonomy" id="1357509"/>
    <lineage>
        <taxon>Bacteria</taxon>
        <taxon>Bacillati</taxon>
        <taxon>Cyanobacteriota</taxon>
        <taxon>Cyanophyceae</taxon>
        <taxon>Nostocales</taxon>
        <taxon>Nostocaceae</taxon>
        <taxon>Nostoc</taxon>
    </lineage>
</organism>
<dbReference type="InterPro" id="IPR023213">
    <property type="entry name" value="CAT-like_dom_sf"/>
</dbReference>
<dbReference type="PANTHER" id="PTHR45398:SF1">
    <property type="entry name" value="ENZYME, PUTATIVE (JCVI)-RELATED"/>
    <property type="match status" value="1"/>
</dbReference>
<dbReference type="PANTHER" id="PTHR45398">
    <property type="match status" value="1"/>
</dbReference>
<sequence length="475" mass="55082">MKLEDVEYIYTLSPTQQGMLFHILAEPNSGMYLEQILCTLQGKLNFSAFNKAWQQIVERHPSLRTGFISKNLDKPVQVVYRRVKLVIEQYDWQNFSNYKQKEQLNTFLELDRQRSFQLSEPPLMRLTLICLDKEVYQLIWTTYHLILDGWCTDILLKEFFTLYEAFCQGDNLQLQSCRPYRDYIAWLKKQDLSAAEAFWRQKLMGFKKTTSLAINRSFNYDKKDNYAQQQIQLSATVTAKLKSFAKHHHLTLNTLFLGAWALLLSHYSKEKDVVFGTVMSGRPVTLPGVESIVGLFVNTLPTRVQISPQDSLVPWLKKLQSQYNQLRQYEHTPLINIQSWSEVSGGLPLFESLLACQNSLVDISRLSTTNLKINNVSLFSRSNYPLTLILLLGSSLGLVAHYDSSFFKFINITRILNYLQILFNAFGEEPNTQLENLVNLIQEYENQQKADDLERMRNIAANKLKNIQPKTIVIS</sequence>